<keyword evidence="4" id="KW-1185">Reference proteome</keyword>
<dbReference type="Pfam" id="PF01075">
    <property type="entry name" value="Glyco_transf_9"/>
    <property type="match status" value="1"/>
</dbReference>
<evidence type="ECO:0000256" key="1">
    <source>
        <dbReference type="ARBA" id="ARBA00022676"/>
    </source>
</evidence>
<dbReference type="RefSeq" id="WP_149426217.1">
    <property type="nucleotide sequence ID" value="NZ_CP022579.1"/>
</dbReference>
<dbReference type="Gene3D" id="3.40.50.2000">
    <property type="entry name" value="Glycogen Phosphorylase B"/>
    <property type="match status" value="2"/>
</dbReference>
<dbReference type="SUPFAM" id="SSF53756">
    <property type="entry name" value="UDP-Glycosyltransferase/glycogen phosphorylase"/>
    <property type="match status" value="1"/>
</dbReference>
<evidence type="ECO:0000313" key="4">
    <source>
        <dbReference type="Proteomes" id="UP000323671"/>
    </source>
</evidence>
<name>A0A5C1ECK5_9RHOO</name>
<evidence type="ECO:0000256" key="2">
    <source>
        <dbReference type="ARBA" id="ARBA00022679"/>
    </source>
</evidence>
<dbReference type="EMBL" id="CP022579">
    <property type="protein sequence ID" value="QEL66349.1"/>
    <property type="molecule type" value="Genomic_DNA"/>
</dbReference>
<keyword evidence="2" id="KW-0808">Transferase</keyword>
<organism evidence="3 4">
    <name type="scientific">Oryzomicrobium terrae</name>
    <dbReference type="NCBI Taxonomy" id="1735038"/>
    <lineage>
        <taxon>Bacteria</taxon>
        <taxon>Pseudomonadati</taxon>
        <taxon>Pseudomonadota</taxon>
        <taxon>Betaproteobacteria</taxon>
        <taxon>Rhodocyclales</taxon>
        <taxon>Rhodocyclaceae</taxon>
        <taxon>Oryzomicrobium</taxon>
    </lineage>
</organism>
<evidence type="ECO:0000313" key="3">
    <source>
        <dbReference type="EMBL" id="QEL66349.1"/>
    </source>
</evidence>
<accession>A0A5C1ECK5</accession>
<gene>
    <name evidence="3" type="ORF">OTERR_28730</name>
</gene>
<proteinExistence type="predicted"/>
<sequence length="354" mass="38845">MTKSVLFLVRDKLGDSLLAVAVALAYARNNPEVHVTVMVREDYAPLFAAVDEVELVFYKSALQAQAWALWARLTRPAFDAFAVLRGFGPRVKRLGRLVRARRKIYMNGRFAEVFPEFPQVDFHDSENAPIIDASWRVAQVLDSNLKKPERLLFPGLQAMRREAGQDEFVGICPLTDEARKDLSRQAVLALVDRIKADHPGIPVKILVRNFGDKGFVQGEIGGAEVVAFQDIPGLLACFSAMRAYYGADTGLYHVAAAMGIPCHVLFGPTQPYKILLPGQNAWGWRVAGLGERHCAEKQCRTPLCIDRAAANLAGTRDVAAAVGEMPAACPLLALPADEQACNSVYRHGACHHAE</sequence>
<dbReference type="GO" id="GO:0005829">
    <property type="term" value="C:cytosol"/>
    <property type="evidence" value="ECO:0007669"/>
    <property type="project" value="TreeGrafter"/>
</dbReference>
<dbReference type="InterPro" id="IPR002201">
    <property type="entry name" value="Glyco_trans_9"/>
</dbReference>
<dbReference type="GO" id="GO:0009244">
    <property type="term" value="P:lipopolysaccharide core region biosynthetic process"/>
    <property type="evidence" value="ECO:0007669"/>
    <property type="project" value="TreeGrafter"/>
</dbReference>
<dbReference type="Proteomes" id="UP000323671">
    <property type="component" value="Chromosome"/>
</dbReference>
<dbReference type="InterPro" id="IPR051199">
    <property type="entry name" value="LPS_LOS_Heptosyltrfase"/>
</dbReference>
<protein>
    <submittedName>
        <fullName evidence="3">Uncharacterized protein</fullName>
    </submittedName>
</protein>
<dbReference type="KEGG" id="otr:OTERR_28730"/>
<dbReference type="GO" id="GO:0008713">
    <property type="term" value="F:ADP-heptose-lipopolysaccharide heptosyltransferase activity"/>
    <property type="evidence" value="ECO:0007669"/>
    <property type="project" value="TreeGrafter"/>
</dbReference>
<reference evidence="3 4" key="1">
    <citation type="submission" date="2017-07" db="EMBL/GenBank/DDBJ databases">
        <title>Complete genome sequence of Oryzomicrobium terrae TPP412.</title>
        <authorList>
            <person name="Chiu L.-W."/>
            <person name="Lo K.-J."/>
            <person name="Tsai Y.-M."/>
            <person name="Lin S.-S."/>
            <person name="Kuo C.-H."/>
            <person name="Liu C.-T."/>
        </authorList>
    </citation>
    <scope>NUCLEOTIDE SEQUENCE [LARGE SCALE GENOMIC DNA]</scope>
    <source>
        <strain evidence="3 4">TPP412</strain>
    </source>
</reference>
<dbReference type="PANTHER" id="PTHR30160">
    <property type="entry name" value="TETRAACYLDISACCHARIDE 4'-KINASE-RELATED"/>
    <property type="match status" value="1"/>
</dbReference>
<dbReference type="AlphaFoldDB" id="A0A5C1ECK5"/>
<keyword evidence="1" id="KW-0328">Glycosyltransferase</keyword>